<dbReference type="InterPro" id="IPR035892">
    <property type="entry name" value="C2_domain_sf"/>
</dbReference>
<feature type="domain" description="Ras-GAP" evidence="4">
    <location>
        <begin position="160"/>
        <end position="350"/>
    </location>
</feature>
<dbReference type="GO" id="GO:0005096">
    <property type="term" value="F:GTPase activator activity"/>
    <property type="evidence" value="ECO:0007669"/>
    <property type="project" value="UniProtKB-KW"/>
</dbReference>
<sequence length="620" mass="69473">MWIYEAKALPAKKRYFCEIYLDKTLYGRTSVKLRADLLFWGEFFDFPDVPGATTITVNVYREADKKKKRDKHVLVGTVAIPIEKVTARTFTEDWYQIVMEKHDNIMKSSSKEPTPTLRIKCRYQSIDILPLEAYHEFQGFLKENYKKVCEVIEPVIGVKAKEDIGQSLVLLMHSQRMAAAFLSDVVALDLLRVDDQRLTFRGNSLATKSMEAFLKLIGEQYLQDTLSVPIAEIIASDRDCEVDPTKVNGSLSRQQQALRKAVKAVWIAIAESSRMFPVQLRDCFAVFRERLQDLNREDMADNLISASIFLRFLCPAILSPSLFNITNELPSARATRNLTLVAKTLQTLANFTRFQGKENFMEFLNDFLEQEAPRMKQFLYDISCTDCGSEDNFLDWSGCIDQGKQLSILHSLLSEIVQKLSAEKQREIYPLPAILESITQAKESNCTNGASVENLDNDSRKSPYTHSRETFFAKNIGAGHEQPLGAAVSSPFSDRDLTIFKYGERTADTQHHLLTSKRSHSSNGSLHYSTGASNASLVTNSKQLNGVPDSSGISPATTSKTSFSHTQQQHSGSTRMNIGGSTSLRTYSSSGVTLGGAMNNNMTTNSLRSEKDKTNNVQGD</sequence>
<evidence type="ECO:0000313" key="5">
    <source>
        <dbReference type="EnsemblMetazoa" id="AMAM002663-PA"/>
    </source>
</evidence>
<evidence type="ECO:0000259" key="4">
    <source>
        <dbReference type="PROSITE" id="PS50018"/>
    </source>
</evidence>
<name>A0A182SA16_9DIPT</name>
<dbReference type="InterPro" id="IPR000008">
    <property type="entry name" value="C2_dom"/>
</dbReference>
<dbReference type="SUPFAM" id="SSF49562">
    <property type="entry name" value="C2 domain (Calcium/lipid-binding domain, CaLB)"/>
    <property type="match status" value="1"/>
</dbReference>
<evidence type="ECO:0008006" key="7">
    <source>
        <dbReference type="Google" id="ProtNLM"/>
    </source>
</evidence>
<organism evidence="5 6">
    <name type="scientific">Anopheles maculatus</name>
    <dbReference type="NCBI Taxonomy" id="74869"/>
    <lineage>
        <taxon>Eukaryota</taxon>
        <taxon>Metazoa</taxon>
        <taxon>Ecdysozoa</taxon>
        <taxon>Arthropoda</taxon>
        <taxon>Hexapoda</taxon>
        <taxon>Insecta</taxon>
        <taxon>Pterygota</taxon>
        <taxon>Neoptera</taxon>
        <taxon>Endopterygota</taxon>
        <taxon>Diptera</taxon>
        <taxon>Nematocera</taxon>
        <taxon>Culicoidea</taxon>
        <taxon>Culicidae</taxon>
        <taxon>Anophelinae</taxon>
        <taxon>Anopheles</taxon>
        <taxon>Anopheles maculatus group</taxon>
    </lineage>
</organism>
<evidence type="ECO:0000313" key="6">
    <source>
        <dbReference type="Proteomes" id="UP000075901"/>
    </source>
</evidence>
<feature type="compositionally biased region" description="Polar residues" evidence="2">
    <location>
        <begin position="551"/>
        <end position="584"/>
    </location>
</feature>
<evidence type="ECO:0000256" key="2">
    <source>
        <dbReference type="SAM" id="MobiDB-lite"/>
    </source>
</evidence>
<feature type="domain" description="C2" evidence="3">
    <location>
        <begin position="1"/>
        <end position="95"/>
    </location>
</feature>
<feature type="compositionally biased region" description="Polar residues" evidence="2">
    <location>
        <begin position="598"/>
        <end position="607"/>
    </location>
</feature>
<dbReference type="Proteomes" id="UP000075901">
    <property type="component" value="Unassembled WGS sequence"/>
</dbReference>
<reference evidence="6" key="1">
    <citation type="submission" date="2013-09" db="EMBL/GenBank/DDBJ databases">
        <title>The Genome Sequence of Anopheles maculatus species B.</title>
        <authorList>
            <consortium name="The Broad Institute Genomics Platform"/>
            <person name="Neafsey D.E."/>
            <person name="Besansky N."/>
            <person name="Howell P."/>
            <person name="Walton C."/>
            <person name="Young S.K."/>
            <person name="Zeng Q."/>
            <person name="Gargeya S."/>
            <person name="Fitzgerald M."/>
            <person name="Haas B."/>
            <person name="Abouelleil A."/>
            <person name="Allen A.W."/>
            <person name="Alvarado L."/>
            <person name="Arachchi H.M."/>
            <person name="Berlin A.M."/>
            <person name="Chapman S.B."/>
            <person name="Gainer-Dewar J."/>
            <person name="Goldberg J."/>
            <person name="Griggs A."/>
            <person name="Gujja S."/>
            <person name="Hansen M."/>
            <person name="Howarth C."/>
            <person name="Imamovic A."/>
            <person name="Ireland A."/>
            <person name="Larimer J."/>
            <person name="McCowan C."/>
            <person name="Murphy C."/>
            <person name="Pearson M."/>
            <person name="Poon T.W."/>
            <person name="Priest M."/>
            <person name="Roberts A."/>
            <person name="Saif S."/>
            <person name="Shea T."/>
            <person name="Sisk P."/>
            <person name="Sykes S."/>
            <person name="Wortman J."/>
            <person name="Nusbaum C."/>
            <person name="Birren B."/>
        </authorList>
    </citation>
    <scope>NUCLEOTIDE SEQUENCE [LARGE SCALE GENOMIC DNA]</scope>
    <source>
        <strain evidence="6">maculatus3</strain>
    </source>
</reference>
<dbReference type="PANTHER" id="PTHR10194:SF60">
    <property type="entry name" value="RAS GTPASE-ACTIVATING PROTEIN RASKOL"/>
    <property type="match status" value="1"/>
</dbReference>
<dbReference type="Pfam" id="PF00168">
    <property type="entry name" value="C2"/>
    <property type="match status" value="1"/>
</dbReference>
<dbReference type="AlphaFoldDB" id="A0A182SA16"/>
<accession>A0A182SA16</accession>
<dbReference type="InterPro" id="IPR008936">
    <property type="entry name" value="Rho_GTPase_activation_prot"/>
</dbReference>
<dbReference type="PROSITE" id="PS50018">
    <property type="entry name" value="RAS_GTPASE_ACTIV_2"/>
    <property type="match status" value="1"/>
</dbReference>
<feature type="region of interest" description="Disordered" evidence="2">
    <location>
        <begin position="598"/>
        <end position="620"/>
    </location>
</feature>
<dbReference type="Gene3D" id="1.10.506.10">
    <property type="entry name" value="GTPase Activation - p120gap, domain 1"/>
    <property type="match status" value="2"/>
</dbReference>
<proteinExistence type="predicted"/>
<dbReference type="EnsemblMetazoa" id="AMAM002663-RA">
    <property type="protein sequence ID" value="AMAM002663-PA"/>
    <property type="gene ID" value="AMAM002663"/>
</dbReference>
<evidence type="ECO:0000259" key="3">
    <source>
        <dbReference type="PROSITE" id="PS50004"/>
    </source>
</evidence>
<dbReference type="SUPFAM" id="SSF48350">
    <property type="entry name" value="GTPase activation domain, GAP"/>
    <property type="match status" value="1"/>
</dbReference>
<feature type="region of interest" description="Disordered" evidence="2">
    <location>
        <begin position="541"/>
        <end position="584"/>
    </location>
</feature>
<keyword evidence="6" id="KW-1185">Reference proteome</keyword>
<dbReference type="InterPro" id="IPR001936">
    <property type="entry name" value="RasGAP_dom"/>
</dbReference>
<keyword evidence="1" id="KW-0343">GTPase activation</keyword>
<evidence type="ECO:0000256" key="1">
    <source>
        <dbReference type="ARBA" id="ARBA00022468"/>
    </source>
</evidence>
<dbReference type="Pfam" id="PF00616">
    <property type="entry name" value="RasGAP"/>
    <property type="match status" value="1"/>
</dbReference>
<dbReference type="VEuPathDB" id="VectorBase:AMAM002663"/>
<dbReference type="InterPro" id="IPR023152">
    <property type="entry name" value="RasGAP_CS"/>
</dbReference>
<dbReference type="InterPro" id="IPR039360">
    <property type="entry name" value="Ras_GTPase"/>
</dbReference>
<dbReference type="PROSITE" id="PS50004">
    <property type="entry name" value="C2"/>
    <property type="match status" value="1"/>
</dbReference>
<dbReference type="PROSITE" id="PS00509">
    <property type="entry name" value="RAS_GTPASE_ACTIV_1"/>
    <property type="match status" value="1"/>
</dbReference>
<dbReference type="PANTHER" id="PTHR10194">
    <property type="entry name" value="RAS GTPASE-ACTIVATING PROTEINS"/>
    <property type="match status" value="1"/>
</dbReference>
<dbReference type="Gene3D" id="2.60.40.150">
    <property type="entry name" value="C2 domain"/>
    <property type="match status" value="1"/>
</dbReference>
<dbReference type="SMART" id="SM00323">
    <property type="entry name" value="RasGAP"/>
    <property type="match status" value="1"/>
</dbReference>
<dbReference type="CDD" id="cd05136">
    <property type="entry name" value="RasGAP_DAB2IP"/>
    <property type="match status" value="1"/>
</dbReference>
<dbReference type="CDD" id="cd04013">
    <property type="entry name" value="C2_SynGAP_like"/>
    <property type="match status" value="1"/>
</dbReference>
<reference evidence="5" key="2">
    <citation type="submission" date="2020-05" db="UniProtKB">
        <authorList>
            <consortium name="EnsemblMetazoa"/>
        </authorList>
    </citation>
    <scope>IDENTIFICATION</scope>
    <source>
        <strain evidence="5">maculatus3</strain>
    </source>
</reference>
<protein>
    <recommendedName>
        <fullName evidence="7">Ras-GAP domain-containing protein</fullName>
    </recommendedName>
</protein>